<protein>
    <recommendedName>
        <fullName evidence="3">ChpI protein</fullName>
    </recommendedName>
</protein>
<accession>A0A2W4W983</accession>
<dbReference type="InterPro" id="IPR013321">
    <property type="entry name" value="Arc_rbn_hlx_hlx"/>
</dbReference>
<proteinExistence type="predicted"/>
<evidence type="ECO:0000313" key="2">
    <source>
        <dbReference type="Proteomes" id="UP000249081"/>
    </source>
</evidence>
<dbReference type="SUPFAM" id="SSF47598">
    <property type="entry name" value="Ribbon-helix-helix"/>
    <property type="match status" value="1"/>
</dbReference>
<name>A0A2W4W983_9CYAN</name>
<dbReference type="AlphaFoldDB" id="A0A2W4W983"/>
<dbReference type="Gene3D" id="1.10.1220.10">
    <property type="entry name" value="Met repressor-like"/>
    <property type="match status" value="1"/>
</dbReference>
<evidence type="ECO:0008006" key="3">
    <source>
        <dbReference type="Google" id="ProtNLM"/>
    </source>
</evidence>
<comment type="caution">
    <text evidence="1">The sequence shown here is derived from an EMBL/GenBank/DDBJ whole genome shotgun (WGS) entry which is preliminary data.</text>
</comment>
<reference evidence="1 2" key="2">
    <citation type="submission" date="2018-06" db="EMBL/GenBank/DDBJ databases">
        <title>Metagenomic assembly of (sub)arctic Cyanobacteria and their associated microbiome from non-axenic cultures.</title>
        <authorList>
            <person name="Baurain D."/>
        </authorList>
    </citation>
    <scope>NUCLEOTIDE SEQUENCE [LARGE SCALE GENOMIC DNA]</scope>
    <source>
        <strain evidence="1">ULC041bin1</strain>
    </source>
</reference>
<dbReference type="InterPro" id="IPR010985">
    <property type="entry name" value="Ribbon_hlx_hlx"/>
</dbReference>
<reference evidence="2" key="1">
    <citation type="submission" date="2018-04" db="EMBL/GenBank/DDBJ databases">
        <authorList>
            <person name="Cornet L."/>
        </authorList>
    </citation>
    <scope>NUCLEOTIDE SEQUENCE [LARGE SCALE GENOMIC DNA]</scope>
</reference>
<dbReference type="GO" id="GO:0006355">
    <property type="term" value="P:regulation of DNA-templated transcription"/>
    <property type="evidence" value="ECO:0007669"/>
    <property type="project" value="InterPro"/>
</dbReference>
<dbReference type="EMBL" id="QBMN01000103">
    <property type="protein sequence ID" value="PZO38529.1"/>
    <property type="molecule type" value="Genomic_DNA"/>
</dbReference>
<organism evidence="1 2">
    <name type="scientific">Shackletoniella antarctica</name>
    <dbReference type="NCBI Taxonomy" id="268115"/>
    <lineage>
        <taxon>Bacteria</taxon>
        <taxon>Bacillati</taxon>
        <taxon>Cyanobacteriota</taxon>
        <taxon>Cyanophyceae</taxon>
        <taxon>Oculatellales</taxon>
        <taxon>Oculatellaceae</taxon>
        <taxon>Shackletoniella</taxon>
    </lineage>
</organism>
<dbReference type="Proteomes" id="UP000249081">
    <property type="component" value="Unassembled WGS sequence"/>
</dbReference>
<evidence type="ECO:0000313" key="1">
    <source>
        <dbReference type="EMBL" id="PZO38529.1"/>
    </source>
</evidence>
<gene>
    <name evidence="1" type="ORF">DCF17_14530</name>
</gene>
<sequence length="88" mass="9911">MKTAISIPDGVFEAAEAIAQQLGVSRSELYTKALQVYLEKYSRDQMLQKLNQVYSQESSELDPVLAKIQAMTLAPRDLAPEDLAHEEW</sequence>